<dbReference type="OrthoDB" id="2898509at2759"/>
<dbReference type="InterPro" id="IPR036291">
    <property type="entry name" value="NAD(P)-bd_dom_sf"/>
</dbReference>
<dbReference type="PANTHER" id="PTHR47534:SF3">
    <property type="entry name" value="ALCOHOL DEHYDROGENASE-LIKE C-TERMINAL DOMAIN-CONTAINING PROTEIN"/>
    <property type="match status" value="1"/>
</dbReference>
<dbReference type="Gene3D" id="3.40.50.720">
    <property type="entry name" value="NAD(P)-binding Rossmann-like Domain"/>
    <property type="match status" value="1"/>
</dbReference>
<reference evidence="2 3" key="1">
    <citation type="submission" date="2016-04" db="EMBL/GenBank/DDBJ databases">
        <title>A degradative enzymes factory behind the ericoid mycorrhizal symbiosis.</title>
        <authorList>
            <consortium name="DOE Joint Genome Institute"/>
            <person name="Martino E."/>
            <person name="Morin E."/>
            <person name="Grelet G."/>
            <person name="Kuo A."/>
            <person name="Kohler A."/>
            <person name="Daghino S."/>
            <person name="Barry K."/>
            <person name="Choi C."/>
            <person name="Cichocki N."/>
            <person name="Clum A."/>
            <person name="Copeland A."/>
            <person name="Hainaut M."/>
            <person name="Haridas S."/>
            <person name="Labutti K."/>
            <person name="Lindquist E."/>
            <person name="Lipzen A."/>
            <person name="Khouja H.-R."/>
            <person name="Murat C."/>
            <person name="Ohm R."/>
            <person name="Olson A."/>
            <person name="Spatafora J."/>
            <person name="Veneault-Fourrey C."/>
            <person name="Henrissat B."/>
            <person name="Grigoriev I."/>
            <person name="Martin F."/>
            <person name="Perotto S."/>
        </authorList>
    </citation>
    <scope>NUCLEOTIDE SEQUENCE [LARGE SCALE GENOMIC DNA]</scope>
    <source>
        <strain evidence="2 3">F</strain>
    </source>
</reference>
<protein>
    <recommendedName>
        <fullName evidence="4">NAD(P)-binding protein</fullName>
    </recommendedName>
</protein>
<dbReference type="STRING" id="1149755.A0A2J6RWV0"/>
<evidence type="ECO:0000313" key="2">
    <source>
        <dbReference type="EMBL" id="PMD42987.1"/>
    </source>
</evidence>
<gene>
    <name evidence="2" type="ORF">L207DRAFT_484073</name>
</gene>
<proteinExistence type="predicted"/>
<dbReference type="Proteomes" id="UP000235786">
    <property type="component" value="Unassembled WGS sequence"/>
</dbReference>
<dbReference type="AlphaFoldDB" id="A0A2J6RWV0"/>
<evidence type="ECO:0008006" key="4">
    <source>
        <dbReference type="Google" id="ProtNLM"/>
    </source>
</evidence>
<evidence type="ECO:0000313" key="3">
    <source>
        <dbReference type="Proteomes" id="UP000235786"/>
    </source>
</evidence>
<organism evidence="2 3">
    <name type="scientific">Hyaloscypha variabilis (strain UAMH 11265 / GT02V1 / F)</name>
    <name type="common">Meliniomyces variabilis</name>
    <dbReference type="NCBI Taxonomy" id="1149755"/>
    <lineage>
        <taxon>Eukaryota</taxon>
        <taxon>Fungi</taxon>
        <taxon>Dikarya</taxon>
        <taxon>Ascomycota</taxon>
        <taxon>Pezizomycotina</taxon>
        <taxon>Leotiomycetes</taxon>
        <taxon>Helotiales</taxon>
        <taxon>Hyaloscyphaceae</taxon>
        <taxon>Hyaloscypha</taxon>
        <taxon>Hyaloscypha variabilis</taxon>
    </lineage>
</organism>
<dbReference type="PANTHER" id="PTHR47534">
    <property type="entry name" value="YALI0E05731P"/>
    <property type="match status" value="1"/>
</dbReference>
<keyword evidence="3" id="KW-1185">Reference proteome</keyword>
<keyword evidence="1" id="KW-0560">Oxidoreductase</keyword>
<dbReference type="SUPFAM" id="SSF51735">
    <property type="entry name" value="NAD(P)-binding Rossmann-fold domains"/>
    <property type="match status" value="1"/>
</dbReference>
<accession>A0A2J6RWV0</accession>
<dbReference type="InterPro" id="IPR052228">
    <property type="entry name" value="Sec_Metab_Biosynth_Oxidored"/>
</dbReference>
<sequence>MVSLTAIRASNARIATALPSGLVGVFIGATSGIGENSLKAFAKHASKPRAYFVGRSQEAGDRILSELKALNPEGSYVFRKADVSLIKVVDEVCLEIKAKEKAINILFLSPGVLQFHTKTAEGLHLAVALTHYSRIRFIVNLLPLIQNATSLRRVINVFTAGKEGRLYMKDIQGWKVPMRALTGHGSSLATVSLEVLGEKAPDVSFVHAFPGFVKSKLDRPGQGALVFVLRQVFKVMSAINTVIPNEENGERLLFIMTSAKYPAGKPIEGTSGVSLMDGVEVTNSTGGKPGGGVYSVDENGESYGHKMETVMITLWKHEARDIVWDDLETEWKRITGSIVA</sequence>
<evidence type="ECO:0000256" key="1">
    <source>
        <dbReference type="ARBA" id="ARBA00023002"/>
    </source>
</evidence>
<dbReference type="EMBL" id="KZ613942">
    <property type="protein sequence ID" value="PMD42987.1"/>
    <property type="molecule type" value="Genomic_DNA"/>
</dbReference>
<name>A0A2J6RWV0_HYAVF</name>
<dbReference type="GO" id="GO:0016491">
    <property type="term" value="F:oxidoreductase activity"/>
    <property type="evidence" value="ECO:0007669"/>
    <property type="project" value="UniProtKB-KW"/>
</dbReference>